<dbReference type="PANTHER" id="PTHR12112">
    <property type="entry name" value="BNIP - RELATED"/>
    <property type="match status" value="1"/>
</dbReference>
<dbReference type="PANTHER" id="PTHR12112:SF22">
    <property type="entry name" value="MANGANESE-DEPENDENT INORGANIC PYROPHOSPHATASE-RELATED"/>
    <property type="match status" value="1"/>
</dbReference>
<evidence type="ECO:0000256" key="7">
    <source>
        <dbReference type="ARBA" id="ARBA00047820"/>
    </source>
</evidence>
<keyword evidence="3" id="KW-0479">Metal-binding</keyword>
<keyword evidence="4" id="KW-0378">Hydrolase</keyword>
<reference evidence="9 10" key="1">
    <citation type="submission" date="2017-09" db="EMBL/GenBank/DDBJ databases">
        <title>Reassesment of A. cryaerophilus.</title>
        <authorList>
            <person name="Perez-Cataluna A."/>
            <person name="Collado L."/>
            <person name="Salgado O."/>
            <person name="Lefinanco V."/>
            <person name="Figueras M.J."/>
        </authorList>
    </citation>
    <scope>NUCLEOTIDE SEQUENCE [LARGE SCALE GENOMIC DNA]</scope>
    <source>
        <strain evidence="9 10">LMG 10229</strain>
    </source>
</reference>
<protein>
    <recommendedName>
        <fullName evidence="2">inorganic diphosphatase</fullName>
        <ecNumber evidence="2">3.6.1.1</ecNumber>
    </recommendedName>
    <alternativeName>
        <fullName evidence="6">Pyrophosphate phospho-hydrolase</fullName>
    </alternativeName>
</protein>
<evidence type="ECO:0000256" key="1">
    <source>
        <dbReference type="ARBA" id="ARBA00001936"/>
    </source>
</evidence>
<dbReference type="InterPro" id="IPR038222">
    <property type="entry name" value="DHHA2_dom_sf"/>
</dbReference>
<comment type="caution">
    <text evidence="9">The sequence shown here is derived from an EMBL/GenBank/DDBJ whole genome shotgun (WGS) entry which is preliminary data.</text>
</comment>
<dbReference type="InterPro" id="IPR038763">
    <property type="entry name" value="DHH_sf"/>
</dbReference>
<evidence type="ECO:0000313" key="10">
    <source>
        <dbReference type="Proteomes" id="UP000238811"/>
    </source>
</evidence>
<dbReference type="SMART" id="SM01131">
    <property type="entry name" value="DHHA2"/>
    <property type="match status" value="1"/>
</dbReference>
<dbReference type="GO" id="GO:0005737">
    <property type="term" value="C:cytoplasm"/>
    <property type="evidence" value="ECO:0007669"/>
    <property type="project" value="InterPro"/>
</dbReference>
<evidence type="ECO:0000256" key="3">
    <source>
        <dbReference type="ARBA" id="ARBA00022723"/>
    </source>
</evidence>
<evidence type="ECO:0000259" key="8">
    <source>
        <dbReference type="SMART" id="SM01131"/>
    </source>
</evidence>
<comment type="catalytic activity">
    <reaction evidence="7">
        <text>diphosphate + H2O = 2 phosphate + H(+)</text>
        <dbReference type="Rhea" id="RHEA:24576"/>
        <dbReference type="ChEBI" id="CHEBI:15377"/>
        <dbReference type="ChEBI" id="CHEBI:15378"/>
        <dbReference type="ChEBI" id="CHEBI:33019"/>
        <dbReference type="ChEBI" id="CHEBI:43474"/>
        <dbReference type="EC" id="3.6.1.1"/>
    </reaction>
</comment>
<dbReference type="GO" id="GO:0004427">
    <property type="term" value="F:inorganic diphosphate phosphatase activity"/>
    <property type="evidence" value="ECO:0007669"/>
    <property type="project" value="UniProtKB-EC"/>
</dbReference>
<comment type="cofactor">
    <cofactor evidence="1">
        <name>Mn(2+)</name>
        <dbReference type="ChEBI" id="CHEBI:29035"/>
    </cofactor>
</comment>
<dbReference type="Pfam" id="PF01368">
    <property type="entry name" value="DHH"/>
    <property type="match status" value="1"/>
</dbReference>
<evidence type="ECO:0000256" key="5">
    <source>
        <dbReference type="ARBA" id="ARBA00023211"/>
    </source>
</evidence>
<dbReference type="GO" id="GO:0046872">
    <property type="term" value="F:metal ion binding"/>
    <property type="evidence" value="ECO:0007669"/>
    <property type="project" value="UniProtKB-KW"/>
</dbReference>
<evidence type="ECO:0000256" key="2">
    <source>
        <dbReference type="ARBA" id="ARBA00012146"/>
    </source>
</evidence>
<dbReference type="InterPro" id="IPR004097">
    <property type="entry name" value="DHHA2"/>
</dbReference>
<gene>
    <name evidence="9" type="ORF">CJ668_10115</name>
</gene>
<dbReference type="InterPro" id="IPR001667">
    <property type="entry name" value="DDH_dom"/>
</dbReference>
<evidence type="ECO:0000256" key="4">
    <source>
        <dbReference type="ARBA" id="ARBA00022801"/>
    </source>
</evidence>
<organism evidence="9 10">
    <name type="scientific">Aliarcobacter cryaerophilus</name>
    <dbReference type="NCBI Taxonomy" id="28198"/>
    <lineage>
        <taxon>Bacteria</taxon>
        <taxon>Pseudomonadati</taxon>
        <taxon>Campylobacterota</taxon>
        <taxon>Epsilonproteobacteria</taxon>
        <taxon>Campylobacterales</taxon>
        <taxon>Arcobacteraceae</taxon>
        <taxon>Aliarcobacter</taxon>
    </lineage>
</organism>
<dbReference type="Pfam" id="PF02833">
    <property type="entry name" value="DHHA2"/>
    <property type="match status" value="1"/>
</dbReference>
<evidence type="ECO:0000313" key="9">
    <source>
        <dbReference type="EMBL" id="PRM99723.1"/>
    </source>
</evidence>
<proteinExistence type="predicted"/>
<evidence type="ECO:0000256" key="6">
    <source>
        <dbReference type="ARBA" id="ARBA00032535"/>
    </source>
</evidence>
<dbReference type="EC" id="3.6.1.1" evidence="2"/>
<accession>A0A2S9TLN3</accession>
<dbReference type="EMBL" id="NXGD01000013">
    <property type="protein sequence ID" value="PRM99723.1"/>
    <property type="molecule type" value="Genomic_DNA"/>
</dbReference>
<dbReference type="AlphaFoldDB" id="A0A2S9TLN3"/>
<dbReference type="Gene3D" id="3.10.310.20">
    <property type="entry name" value="DHHA2 domain"/>
    <property type="match status" value="1"/>
</dbReference>
<sequence>MALYTCGHIIPDSDSVCSAISLAYLLNKIGRAATPARQGELNPETKFILDKFGFEAPIIKTSFAGDELFITDYSDIAQAPQDLDKTTVVGIVDHHKLGDITTSAPLECWIRPVGCTNTIVKEMYDYHKVEIPANIAAIMMCAILSDTVIFKSPTCTALDIQVVKELSKICGIEDFGALGMEMFKVKSEVEGTPIRELVMRDYKNFDMHGFKVGVGQLEVVDGSVFDKIKDDLMEDIKKVKDEQNLHTVALLLTDIMKEGSEVLVVSNDTSIFEKAFNCKLEDGKVWLDGCLSRKKQIIPFLEPAFA</sequence>
<name>A0A2S9TLN3_9BACT</name>
<feature type="domain" description="DHHA2" evidence="8">
    <location>
        <begin position="179"/>
        <end position="305"/>
    </location>
</feature>
<dbReference type="FunFam" id="3.90.1640.10:FF:000001">
    <property type="entry name" value="Probable manganese-dependent inorganic pyrophosphatase"/>
    <property type="match status" value="1"/>
</dbReference>
<keyword evidence="5" id="KW-0464">Manganese</keyword>
<dbReference type="Proteomes" id="UP000238811">
    <property type="component" value="Unassembled WGS sequence"/>
</dbReference>
<dbReference type="Gene3D" id="3.90.1640.10">
    <property type="entry name" value="inorganic pyrophosphatase (n-terminal core)"/>
    <property type="match status" value="1"/>
</dbReference>
<dbReference type="NCBIfam" id="NF003877">
    <property type="entry name" value="PRK05427.1"/>
    <property type="match status" value="1"/>
</dbReference>
<dbReference type="SUPFAM" id="SSF64182">
    <property type="entry name" value="DHH phosphoesterases"/>
    <property type="match status" value="1"/>
</dbReference>